<dbReference type="PANTHER" id="PTHR42812">
    <property type="entry name" value="BETA-XYLOSIDASE"/>
    <property type="match status" value="1"/>
</dbReference>
<dbReference type="Pfam" id="PF04616">
    <property type="entry name" value="Glyco_hydro_43"/>
    <property type="match status" value="1"/>
</dbReference>
<evidence type="ECO:0000313" key="5">
    <source>
        <dbReference type="Proteomes" id="UP000008394"/>
    </source>
</evidence>
<dbReference type="GO" id="GO:0046556">
    <property type="term" value="F:alpha-L-arabinofuranosidase activity"/>
    <property type="evidence" value="ECO:0007669"/>
    <property type="project" value="UniProtKB-EC"/>
</dbReference>
<dbReference type="GO" id="GO:0009044">
    <property type="term" value="F:xylan 1,4-beta-xylosidase activity"/>
    <property type="evidence" value="ECO:0007669"/>
    <property type="project" value="UniProtKB-EC"/>
</dbReference>
<dbReference type="GO" id="GO:0005975">
    <property type="term" value="P:carbohydrate metabolic process"/>
    <property type="evidence" value="ECO:0007669"/>
    <property type="project" value="InterPro"/>
</dbReference>
<evidence type="ECO:0000313" key="4">
    <source>
        <dbReference type="EMBL" id="AEK29971.1"/>
    </source>
</evidence>
<reference evidence="4 5" key="1">
    <citation type="journal article" date="2011" name="J. Bacteriol.">
        <title>Genome Sequence of the Probiotic Strain Bifidobacterium animalis subsp. lactis CNCM I-2494.</title>
        <authorList>
            <person name="Chervaux C."/>
            <person name="Grimaldi C."/>
            <person name="Bolotin A."/>
            <person name="Quinquis B."/>
            <person name="Legrain-Raspaud S."/>
            <person name="van Hylckama Vlieg J.E."/>
            <person name="Denariaz G."/>
            <person name="Smokvina T."/>
        </authorList>
    </citation>
    <scope>NUCLEOTIDE SEQUENCE [LARGE SCALE GENOMIC DNA]</scope>
    <source>
        <strain evidence="4 5">CNCM I-2494</strain>
    </source>
</reference>
<dbReference type="Gene3D" id="2.115.10.20">
    <property type="entry name" value="Glycosyl hydrolase domain, family 43"/>
    <property type="match status" value="1"/>
</dbReference>
<dbReference type="EC" id="3.2.1.37" evidence="4"/>
<dbReference type="InterPro" id="IPR051795">
    <property type="entry name" value="Glycosyl_Hydrlase_43"/>
</dbReference>
<dbReference type="PANTHER" id="PTHR42812:SF12">
    <property type="entry name" value="BETA-XYLOSIDASE-RELATED"/>
    <property type="match status" value="1"/>
</dbReference>
<evidence type="ECO:0000256" key="2">
    <source>
        <dbReference type="ARBA" id="ARBA00022801"/>
    </source>
</evidence>
<dbReference type="SUPFAM" id="SSF75005">
    <property type="entry name" value="Arabinanase/levansucrase/invertase"/>
    <property type="match status" value="1"/>
</dbReference>
<accession>A0A806FS29</accession>
<sequence>MDGRTVHPTSAVRGICSARRMAYAASILPFLPSNESPPVLSFPLQARCRPRAIEPHRAPIRSARILPIKHTARGGARRFPEAHGLFPYGRARRCVCPFACARREAHGALPNRMYWYDRPLPIWRTTMTATTATMDITNPVLRGMYPDPSWMWDERGERVALVNSSFELVPGLPIHVSDDIANWELAGNAVDEAMAQRLLIPFVLDSGGLYAPTLRMIRGKYVIACTVARIDLDAADAAGVDPESIEAARTSQGNFIIEADALEGPWRGPYWIEGAEGIDPDIFEDLDGSVYWTQTRPAVRPRWEGQTEVWTQRIDPETWRLCASHDADGDYGKTVLWTGYGVEAVWAEGPHLYRIGDWVYLMTAEGGTSFDHSEMTMRTWAPDGLGPAIESLQGQAHADGTEPRAPRADERSVVGRYARLFHPCKKNPFLTHRHLGLEERVQCVGHADLLHHPRLGWWVACLGSRETPTADHGALSFLGRETFVAPVEWQHDPAQWSLESNGPAQRRTDDPGWPVLAGGAGRLAQTLRIDAADGTLLDMRIGPCESQAVVDARMPFTVGEGEAAAVRADGVVYRRMPEDRCVVLCPPRGTVRIRQDSRHTLSVATDGASVQWALGEGPERREGMVPISEGEPGSVMLVFDKGMARVVVAQSAEQAWEAPAVEVIDVAPLSTEWSGGFVGCLVGCEA</sequence>
<dbReference type="CDD" id="cd18617">
    <property type="entry name" value="GH43_XynB-like"/>
    <property type="match status" value="1"/>
</dbReference>
<dbReference type="KEGG" id="bnm:BALAC2494_00612"/>
<evidence type="ECO:0000256" key="3">
    <source>
        <dbReference type="ARBA" id="ARBA00023295"/>
    </source>
</evidence>
<keyword evidence="2 4" id="KW-0378">Hydrolase</keyword>
<organism evidence="4 5">
    <name type="scientific">Bifidobacterium animalis subsp. lactis CNCM I-2494</name>
    <dbReference type="NCBI Taxonomy" id="1042403"/>
    <lineage>
        <taxon>Bacteria</taxon>
        <taxon>Bacillati</taxon>
        <taxon>Actinomycetota</taxon>
        <taxon>Actinomycetes</taxon>
        <taxon>Bifidobacteriales</taxon>
        <taxon>Bifidobacteriaceae</taxon>
        <taxon>Bifidobacterium</taxon>
    </lineage>
</organism>
<gene>
    <name evidence="4" type="ORF">BALAC2494_00612</name>
</gene>
<keyword evidence="3 4" id="KW-0326">Glycosidase</keyword>
<comment type="similarity">
    <text evidence="1">Belongs to the glycosyl hydrolase 43 family.</text>
</comment>
<evidence type="ECO:0000256" key="1">
    <source>
        <dbReference type="ARBA" id="ARBA00009865"/>
    </source>
</evidence>
<name>A0A806FS29_BIFAN</name>
<dbReference type="EC" id="3.2.1.55" evidence="4"/>
<dbReference type="InterPro" id="IPR023296">
    <property type="entry name" value="Glyco_hydro_beta-prop_sf"/>
</dbReference>
<protein>
    <submittedName>
        <fullName evidence="4">Xylan 1,4-beta-xylosidase</fullName>
        <ecNumber evidence="4">3.2.1.37</ecNumber>
        <ecNumber evidence="4">3.2.1.55</ecNumber>
    </submittedName>
</protein>
<dbReference type="Proteomes" id="UP000008394">
    <property type="component" value="Chromosome"/>
</dbReference>
<dbReference type="AlphaFoldDB" id="A0A806FS29"/>
<dbReference type="EMBL" id="CP002915">
    <property type="protein sequence ID" value="AEK29971.1"/>
    <property type="molecule type" value="Genomic_DNA"/>
</dbReference>
<dbReference type="InterPro" id="IPR006710">
    <property type="entry name" value="Glyco_hydro_43"/>
</dbReference>
<proteinExistence type="inferred from homology"/>